<dbReference type="GO" id="GO:0103068">
    <property type="term" value="F:leukotriene C4 gamma-glutamyl transferase activity"/>
    <property type="evidence" value="ECO:0007669"/>
    <property type="project" value="UniProtKB-EC"/>
</dbReference>
<reference evidence="12" key="1">
    <citation type="submission" date="2020-02" db="EMBL/GenBank/DDBJ databases">
        <authorList>
            <person name="Meier V. D."/>
        </authorList>
    </citation>
    <scope>NUCLEOTIDE SEQUENCE</scope>
    <source>
        <strain evidence="12">AVDCRST_MAG18</strain>
    </source>
</reference>
<dbReference type="EC" id="2.3.2.2" evidence="11"/>
<comment type="pathway">
    <text evidence="11">Sulfur metabolism; glutathione metabolism.</text>
</comment>
<evidence type="ECO:0000256" key="1">
    <source>
        <dbReference type="ARBA" id="ARBA00001049"/>
    </source>
</evidence>
<evidence type="ECO:0000256" key="5">
    <source>
        <dbReference type="ARBA" id="ARBA00022801"/>
    </source>
</evidence>
<dbReference type="InterPro" id="IPR043137">
    <property type="entry name" value="GGT_ssub_C"/>
</dbReference>
<evidence type="ECO:0000256" key="3">
    <source>
        <dbReference type="ARBA" id="ARBA00009381"/>
    </source>
</evidence>
<evidence type="ECO:0000256" key="11">
    <source>
        <dbReference type="RuleBase" id="RU368036"/>
    </source>
</evidence>
<dbReference type="AlphaFoldDB" id="A0A6J4UN95"/>
<dbReference type="Gene3D" id="3.60.20.40">
    <property type="match status" value="1"/>
</dbReference>
<gene>
    <name evidence="12" type="ORF">AVDCRST_MAG18-389</name>
</gene>
<comment type="similarity">
    <text evidence="3 11">Belongs to the gamma-glutamyltransferase family.</text>
</comment>
<evidence type="ECO:0000256" key="9">
    <source>
        <dbReference type="PIRSR" id="PIRSR600101-1"/>
    </source>
</evidence>
<dbReference type="SUPFAM" id="SSF56235">
    <property type="entry name" value="N-terminal nucleophile aminohydrolases (Ntn hydrolases)"/>
    <property type="match status" value="1"/>
</dbReference>
<dbReference type="PANTHER" id="PTHR43199:SF1">
    <property type="entry name" value="GLUTATHIONE HYDROLASE PROENZYME"/>
    <property type="match status" value="1"/>
</dbReference>
<dbReference type="Gene3D" id="1.10.246.130">
    <property type="match status" value="1"/>
</dbReference>
<dbReference type="GO" id="GO:0006750">
    <property type="term" value="P:glutathione biosynthetic process"/>
    <property type="evidence" value="ECO:0007669"/>
    <property type="project" value="UniProtKB-KW"/>
</dbReference>
<dbReference type="InterPro" id="IPR051792">
    <property type="entry name" value="GGT_bact"/>
</dbReference>
<proteinExistence type="inferred from homology"/>
<dbReference type="NCBIfam" id="TIGR00066">
    <property type="entry name" value="g_glut_trans"/>
    <property type="match status" value="1"/>
</dbReference>
<dbReference type="UniPathway" id="UPA00204"/>
<keyword evidence="11" id="KW-0317">Glutathione biosynthesis</keyword>
<comment type="subunit">
    <text evidence="11">This enzyme consists of two polypeptide chains, which are synthesized in precursor form from a single polypeptide.</text>
</comment>
<comment type="catalytic activity">
    <reaction evidence="8 11">
        <text>an N-terminal (5-L-glutamyl)-[peptide] + an alpha-amino acid = 5-L-glutamyl amino acid + an N-terminal L-alpha-aminoacyl-[peptide]</text>
        <dbReference type="Rhea" id="RHEA:23904"/>
        <dbReference type="Rhea" id="RHEA-COMP:9780"/>
        <dbReference type="Rhea" id="RHEA-COMP:9795"/>
        <dbReference type="ChEBI" id="CHEBI:77644"/>
        <dbReference type="ChEBI" id="CHEBI:78597"/>
        <dbReference type="ChEBI" id="CHEBI:78599"/>
        <dbReference type="ChEBI" id="CHEBI:78608"/>
        <dbReference type="EC" id="2.3.2.2"/>
    </reaction>
</comment>
<evidence type="ECO:0000256" key="4">
    <source>
        <dbReference type="ARBA" id="ARBA00022679"/>
    </source>
</evidence>
<dbReference type="Pfam" id="PF01019">
    <property type="entry name" value="G_glu_transpept"/>
    <property type="match status" value="1"/>
</dbReference>
<comment type="PTM">
    <text evidence="11">Cleaved by autocatalysis into a large and a small subunit.</text>
</comment>
<keyword evidence="7 11" id="KW-0012">Acyltransferase</keyword>
<evidence type="ECO:0000256" key="6">
    <source>
        <dbReference type="ARBA" id="ARBA00023145"/>
    </source>
</evidence>
<keyword evidence="6 11" id="KW-0865">Zymogen</keyword>
<dbReference type="PANTHER" id="PTHR43199">
    <property type="entry name" value="GLUTATHIONE HYDROLASE"/>
    <property type="match status" value="1"/>
</dbReference>
<feature type="binding site" evidence="10">
    <location>
        <begin position="392"/>
        <end position="394"/>
    </location>
    <ligand>
        <name>L-glutamate</name>
        <dbReference type="ChEBI" id="CHEBI:29985"/>
    </ligand>
</feature>
<evidence type="ECO:0000256" key="2">
    <source>
        <dbReference type="ARBA" id="ARBA00001089"/>
    </source>
</evidence>
<evidence type="ECO:0000256" key="8">
    <source>
        <dbReference type="ARBA" id="ARBA00047417"/>
    </source>
</evidence>
<dbReference type="PRINTS" id="PR01210">
    <property type="entry name" value="GGTRANSPTASE"/>
</dbReference>
<sequence>MTSIAPGNVPTPTYKREVVASRAIVAANHPLASVAGAEILALGGNAVDAAVATLFALSVVEPMMVSPFGAGFFVIRDGRSGTVATIDNYATVPAHATADLFTPIPDSLDYETVGKENDIGYRAVAVPGALRGWAHAVARYGRLPFARLIEPAIRLAAGGFPASAYLIQMIADGRDALARFPASAEIFLPGGRIPAIGQQIVRADYARTLRQIAEEGPDTLYTGALARIIADDMAANGGLIDRDDLANYRVVEREPVRATYRGHELVSMAPPSSGGTHIAQILNLLEGFAVGQGDLRFGSPGYHHLFAEALKIAFADRRRYMADPETTPVPVAWLTSKEYAAERRAGIDPARAGDHAAGEATEVARFLGGEGANTTHLTVMDDEGTIVSATQTLNSAFGSKVTCPGTGMLLDNCMVLMDPTPGRANSIAGGKRILSSMSPTIVLRDGAPFLALGTPGGKRIFAAVTQAIINVIDHGMTLQEAVEAPRIWTQGADLELERDFPNLDALQDALTARGHRVTIVDKVAGGMNGVMVTPDGLLHGAACWRADGVPLGISGGTARPSAESGVPE</sequence>
<dbReference type="GO" id="GO:0036374">
    <property type="term" value="F:glutathione hydrolase activity"/>
    <property type="evidence" value="ECO:0007669"/>
    <property type="project" value="UniProtKB-UniRule"/>
</dbReference>
<feature type="active site" description="Nucleophile" evidence="9">
    <location>
        <position position="374"/>
    </location>
</feature>
<dbReference type="InterPro" id="IPR029055">
    <property type="entry name" value="Ntn_hydrolases_N"/>
</dbReference>
<evidence type="ECO:0000256" key="7">
    <source>
        <dbReference type="ARBA" id="ARBA00023315"/>
    </source>
</evidence>
<feature type="binding site" evidence="10">
    <location>
        <position position="457"/>
    </location>
    <ligand>
        <name>L-glutamate</name>
        <dbReference type="ChEBI" id="CHEBI:29985"/>
    </ligand>
</feature>
<protein>
    <recommendedName>
        <fullName evidence="11">Glutathione hydrolase proenzyme</fullName>
        <ecNumber evidence="11">2.3.2.2</ecNumber>
        <ecNumber evidence="11">3.4.19.13</ecNumber>
    </recommendedName>
    <component>
        <recommendedName>
            <fullName evidence="11">Glutathione hydrolase large chain</fullName>
        </recommendedName>
    </component>
    <component>
        <recommendedName>
            <fullName evidence="11">Glutathione hydrolase small chain</fullName>
        </recommendedName>
    </component>
</protein>
<evidence type="ECO:0000256" key="10">
    <source>
        <dbReference type="PIRSR" id="PIRSR600101-2"/>
    </source>
</evidence>
<dbReference type="InterPro" id="IPR043138">
    <property type="entry name" value="GGT_lsub"/>
</dbReference>
<comment type="catalytic activity">
    <reaction evidence="1 11">
        <text>an S-substituted glutathione + H2O = an S-substituted L-cysteinylglycine + L-glutamate</text>
        <dbReference type="Rhea" id="RHEA:59468"/>
        <dbReference type="ChEBI" id="CHEBI:15377"/>
        <dbReference type="ChEBI" id="CHEBI:29985"/>
        <dbReference type="ChEBI" id="CHEBI:90779"/>
        <dbReference type="ChEBI" id="CHEBI:143103"/>
        <dbReference type="EC" id="3.4.19.13"/>
    </reaction>
</comment>
<keyword evidence="4 11" id="KW-0808">Transferase</keyword>
<keyword evidence="5 11" id="KW-0378">Hydrolase</keyword>
<organism evidence="12">
    <name type="scientific">uncultured Thermomicrobiales bacterium</name>
    <dbReference type="NCBI Taxonomy" id="1645740"/>
    <lineage>
        <taxon>Bacteria</taxon>
        <taxon>Pseudomonadati</taxon>
        <taxon>Thermomicrobiota</taxon>
        <taxon>Thermomicrobia</taxon>
        <taxon>Thermomicrobiales</taxon>
        <taxon>environmental samples</taxon>
    </lineage>
</organism>
<name>A0A6J4UN95_9BACT</name>
<evidence type="ECO:0000313" key="12">
    <source>
        <dbReference type="EMBL" id="CAA9551941.1"/>
    </source>
</evidence>
<dbReference type="InterPro" id="IPR000101">
    <property type="entry name" value="GGT_peptidase"/>
</dbReference>
<dbReference type="EMBL" id="CADCWN010000025">
    <property type="protein sequence ID" value="CAA9551941.1"/>
    <property type="molecule type" value="Genomic_DNA"/>
</dbReference>
<dbReference type="GO" id="GO:0006751">
    <property type="term" value="P:glutathione catabolic process"/>
    <property type="evidence" value="ECO:0007669"/>
    <property type="project" value="UniProtKB-UniRule"/>
</dbReference>
<accession>A0A6J4UN95</accession>
<feature type="binding site" evidence="10">
    <location>
        <begin position="435"/>
        <end position="436"/>
    </location>
    <ligand>
        <name>L-glutamate</name>
        <dbReference type="ChEBI" id="CHEBI:29985"/>
    </ligand>
</feature>
<comment type="catalytic activity">
    <reaction evidence="2 11">
        <text>glutathione + H2O = L-cysteinylglycine + L-glutamate</text>
        <dbReference type="Rhea" id="RHEA:28807"/>
        <dbReference type="ChEBI" id="CHEBI:15377"/>
        <dbReference type="ChEBI" id="CHEBI:29985"/>
        <dbReference type="ChEBI" id="CHEBI:57925"/>
        <dbReference type="ChEBI" id="CHEBI:61694"/>
        <dbReference type="EC" id="3.4.19.13"/>
    </reaction>
</comment>
<dbReference type="EC" id="3.4.19.13" evidence="11"/>